<dbReference type="PROSITE" id="PS50188">
    <property type="entry name" value="B302_SPRY"/>
    <property type="match status" value="1"/>
</dbReference>
<dbReference type="PANTHER" id="PTHR24103">
    <property type="entry name" value="E3 UBIQUITIN-PROTEIN LIGASE TRIM"/>
    <property type="match status" value="1"/>
</dbReference>
<protein>
    <recommendedName>
        <fullName evidence="1">B30.2/SPRY domain-containing protein</fullName>
    </recommendedName>
</protein>
<dbReference type="EMBL" id="JAPFRF010000024">
    <property type="protein sequence ID" value="KAJ7303319.1"/>
    <property type="molecule type" value="Genomic_DNA"/>
</dbReference>
<dbReference type="AlphaFoldDB" id="A0A9Q0X6F4"/>
<feature type="domain" description="B30.2/SPRY" evidence="1">
    <location>
        <begin position="1"/>
        <end position="119"/>
    </location>
</feature>
<dbReference type="InterPro" id="IPR001870">
    <property type="entry name" value="B30.2/SPRY"/>
</dbReference>
<dbReference type="SUPFAM" id="SSF49899">
    <property type="entry name" value="Concanavalin A-like lectins/glucanases"/>
    <property type="match status" value="1"/>
</dbReference>
<evidence type="ECO:0000313" key="3">
    <source>
        <dbReference type="Proteomes" id="UP001142489"/>
    </source>
</evidence>
<keyword evidence="3" id="KW-1185">Reference proteome</keyword>
<dbReference type="Proteomes" id="UP001142489">
    <property type="component" value="Unassembled WGS sequence"/>
</dbReference>
<proteinExistence type="predicted"/>
<evidence type="ECO:0000313" key="2">
    <source>
        <dbReference type="EMBL" id="KAJ7303319.1"/>
    </source>
</evidence>
<dbReference type="InterPro" id="IPR013320">
    <property type="entry name" value="ConA-like_dom_sf"/>
</dbReference>
<dbReference type="InterPro" id="IPR050143">
    <property type="entry name" value="TRIM/RBCC"/>
</dbReference>
<dbReference type="OrthoDB" id="9049620at2759"/>
<gene>
    <name evidence="2" type="ORF">JRQ81_012261</name>
</gene>
<accession>A0A9Q0X6F4</accession>
<reference evidence="2" key="1">
    <citation type="journal article" date="2023" name="DNA Res.">
        <title>Chromosome-level genome assembly of Phrynocephalus forsythii using third-generation DNA sequencing and Hi-C analysis.</title>
        <authorList>
            <person name="Qi Y."/>
            <person name="Zhao W."/>
            <person name="Zhao Y."/>
            <person name="Niu C."/>
            <person name="Cao S."/>
            <person name="Zhang Y."/>
        </authorList>
    </citation>
    <scope>NUCLEOTIDE SEQUENCE</scope>
    <source>
        <tissue evidence="2">Muscle</tissue>
    </source>
</reference>
<sequence length="119" mass="13349">MSKGNITPDPKTAHPFLVPAQDSKCVRHEDRCQDLAHTRKGFREGRHLWEVTVESEGNGAVGVAKKSVWRKGLVRLRTEGGIWTVGNYGSHDRSSIVPSQLPKFPSEKLRRICMLLDCV</sequence>
<dbReference type="Gene3D" id="2.60.120.920">
    <property type="match status" value="1"/>
</dbReference>
<dbReference type="InterPro" id="IPR043136">
    <property type="entry name" value="B30.2/SPRY_sf"/>
</dbReference>
<organism evidence="2 3">
    <name type="scientific">Phrynocephalus forsythii</name>
    <dbReference type="NCBI Taxonomy" id="171643"/>
    <lineage>
        <taxon>Eukaryota</taxon>
        <taxon>Metazoa</taxon>
        <taxon>Chordata</taxon>
        <taxon>Craniata</taxon>
        <taxon>Vertebrata</taxon>
        <taxon>Euteleostomi</taxon>
        <taxon>Lepidosauria</taxon>
        <taxon>Squamata</taxon>
        <taxon>Bifurcata</taxon>
        <taxon>Unidentata</taxon>
        <taxon>Episquamata</taxon>
        <taxon>Toxicofera</taxon>
        <taxon>Iguania</taxon>
        <taxon>Acrodonta</taxon>
        <taxon>Agamidae</taxon>
        <taxon>Agaminae</taxon>
        <taxon>Phrynocephalus</taxon>
    </lineage>
</organism>
<comment type="caution">
    <text evidence="2">The sequence shown here is derived from an EMBL/GenBank/DDBJ whole genome shotgun (WGS) entry which is preliminary data.</text>
</comment>
<name>A0A9Q0X6F4_9SAUR</name>
<evidence type="ECO:0000259" key="1">
    <source>
        <dbReference type="PROSITE" id="PS50188"/>
    </source>
</evidence>